<dbReference type="EMBL" id="GL732656">
    <property type="protein sequence ID" value="EFX68389.1"/>
    <property type="molecule type" value="Genomic_DNA"/>
</dbReference>
<evidence type="ECO:0000313" key="2">
    <source>
        <dbReference type="EMBL" id="EFX68389.1"/>
    </source>
</evidence>
<feature type="region of interest" description="Disordered" evidence="1">
    <location>
        <begin position="185"/>
        <end position="208"/>
    </location>
</feature>
<dbReference type="AlphaFoldDB" id="E9HIP4"/>
<dbReference type="KEGG" id="dpx:DAPPUDRAFT_114595"/>
<organism evidence="2 3">
    <name type="scientific">Daphnia pulex</name>
    <name type="common">Water flea</name>
    <dbReference type="NCBI Taxonomy" id="6669"/>
    <lineage>
        <taxon>Eukaryota</taxon>
        <taxon>Metazoa</taxon>
        <taxon>Ecdysozoa</taxon>
        <taxon>Arthropoda</taxon>
        <taxon>Crustacea</taxon>
        <taxon>Branchiopoda</taxon>
        <taxon>Diplostraca</taxon>
        <taxon>Cladocera</taxon>
        <taxon>Anomopoda</taxon>
        <taxon>Daphniidae</taxon>
        <taxon>Daphnia</taxon>
    </lineage>
</organism>
<evidence type="ECO:0000256" key="1">
    <source>
        <dbReference type="SAM" id="MobiDB-lite"/>
    </source>
</evidence>
<keyword evidence="3" id="KW-1185">Reference proteome</keyword>
<dbReference type="Proteomes" id="UP000000305">
    <property type="component" value="Unassembled WGS sequence"/>
</dbReference>
<evidence type="ECO:0000313" key="3">
    <source>
        <dbReference type="Proteomes" id="UP000000305"/>
    </source>
</evidence>
<proteinExistence type="predicted"/>
<sequence length="380" mass="43178">MSRYHPSPSEFFMARLERERARDRELRSRPHHQYLNYQIRDRSPVDFPRYAPRWYDYNREASRPEGFGFVTHFDDRFMRDNQPSSSRRGDERGYRCGENGFYFYIDDGCCYDDEGYRYRFDKDGFYYDTESGYRYDSGGFLCDEKKAFVLIAWNQNRGTKLSSLTATYWLTKNKRIKTTLREVVGLPRSSSSPGEGAGGPAAAPRPATDASNATAAASIATAATKIELVDLAPEPIEVPAVTAPLECLSLPCSSAKRLDFSPCSLNIRKDLIRSIISKEKDLLKAQLKIMDIAHPLVDPYTGLSSLPDNATIKCPVQAALQQWGRAYFSITRERRRVAVALTEPLADYLLKEPDAFETGKEARSVLLTDKFLQEMLNNAN</sequence>
<accession>E9HIP4</accession>
<dbReference type="HOGENOM" id="CLU_022778_0_0_1"/>
<name>E9HIP4_DAPPU</name>
<feature type="compositionally biased region" description="Low complexity" evidence="1">
    <location>
        <begin position="187"/>
        <end position="208"/>
    </location>
</feature>
<protein>
    <submittedName>
        <fullName evidence="2">Uncharacterized protein</fullName>
    </submittedName>
</protein>
<reference evidence="2 3" key="1">
    <citation type="journal article" date="2011" name="Science">
        <title>The ecoresponsive genome of Daphnia pulex.</title>
        <authorList>
            <person name="Colbourne J.K."/>
            <person name="Pfrender M.E."/>
            <person name="Gilbert D."/>
            <person name="Thomas W.K."/>
            <person name="Tucker A."/>
            <person name="Oakley T.H."/>
            <person name="Tokishita S."/>
            <person name="Aerts A."/>
            <person name="Arnold G.J."/>
            <person name="Basu M.K."/>
            <person name="Bauer D.J."/>
            <person name="Caceres C.E."/>
            <person name="Carmel L."/>
            <person name="Casola C."/>
            <person name="Choi J.H."/>
            <person name="Detter J.C."/>
            <person name="Dong Q."/>
            <person name="Dusheyko S."/>
            <person name="Eads B.D."/>
            <person name="Frohlich T."/>
            <person name="Geiler-Samerotte K.A."/>
            <person name="Gerlach D."/>
            <person name="Hatcher P."/>
            <person name="Jogdeo S."/>
            <person name="Krijgsveld J."/>
            <person name="Kriventseva E.V."/>
            <person name="Kultz D."/>
            <person name="Laforsch C."/>
            <person name="Lindquist E."/>
            <person name="Lopez J."/>
            <person name="Manak J.R."/>
            <person name="Muller J."/>
            <person name="Pangilinan J."/>
            <person name="Patwardhan R.P."/>
            <person name="Pitluck S."/>
            <person name="Pritham E.J."/>
            <person name="Rechtsteiner A."/>
            <person name="Rho M."/>
            <person name="Rogozin I.B."/>
            <person name="Sakarya O."/>
            <person name="Salamov A."/>
            <person name="Schaack S."/>
            <person name="Shapiro H."/>
            <person name="Shiga Y."/>
            <person name="Skalitzky C."/>
            <person name="Smith Z."/>
            <person name="Souvorov A."/>
            <person name="Sung W."/>
            <person name="Tang Z."/>
            <person name="Tsuchiya D."/>
            <person name="Tu H."/>
            <person name="Vos H."/>
            <person name="Wang M."/>
            <person name="Wolf Y.I."/>
            <person name="Yamagata H."/>
            <person name="Yamada T."/>
            <person name="Ye Y."/>
            <person name="Shaw J.R."/>
            <person name="Andrews J."/>
            <person name="Crease T.J."/>
            <person name="Tang H."/>
            <person name="Lucas S.M."/>
            <person name="Robertson H.M."/>
            <person name="Bork P."/>
            <person name="Koonin E.V."/>
            <person name="Zdobnov E.M."/>
            <person name="Grigoriev I.V."/>
            <person name="Lynch M."/>
            <person name="Boore J.L."/>
        </authorList>
    </citation>
    <scope>NUCLEOTIDE SEQUENCE [LARGE SCALE GENOMIC DNA]</scope>
</reference>
<dbReference type="PhylomeDB" id="E9HIP4"/>
<gene>
    <name evidence="2" type="ORF">DAPPUDRAFT_114595</name>
</gene>
<dbReference type="InParanoid" id="E9HIP4"/>